<feature type="compositionally biased region" description="Polar residues" evidence="1">
    <location>
        <begin position="8"/>
        <end position="21"/>
    </location>
</feature>
<sequence>MPGHLTSAGPSTSRTINGSQRDLSAELLEVEAEQRVAGMGVWGPSTPSSRLRFREREIDRSLPLCSSHIPSSC</sequence>
<organism evidence="2 3">
    <name type="scientific">Malus domestica</name>
    <name type="common">Apple</name>
    <name type="synonym">Pyrus malus</name>
    <dbReference type="NCBI Taxonomy" id="3750"/>
    <lineage>
        <taxon>Eukaryota</taxon>
        <taxon>Viridiplantae</taxon>
        <taxon>Streptophyta</taxon>
        <taxon>Embryophyta</taxon>
        <taxon>Tracheophyta</taxon>
        <taxon>Spermatophyta</taxon>
        <taxon>Magnoliopsida</taxon>
        <taxon>eudicotyledons</taxon>
        <taxon>Gunneridae</taxon>
        <taxon>Pentapetalae</taxon>
        <taxon>rosids</taxon>
        <taxon>fabids</taxon>
        <taxon>Rosales</taxon>
        <taxon>Rosaceae</taxon>
        <taxon>Amygdaloideae</taxon>
        <taxon>Maleae</taxon>
        <taxon>Malus</taxon>
    </lineage>
</organism>
<dbReference type="EMBL" id="RDQH01000342">
    <property type="protein sequence ID" value="RXH72222.1"/>
    <property type="molecule type" value="Genomic_DNA"/>
</dbReference>
<dbReference type="AlphaFoldDB" id="A0A498HQK0"/>
<comment type="caution">
    <text evidence="2">The sequence shown here is derived from an EMBL/GenBank/DDBJ whole genome shotgun (WGS) entry which is preliminary data.</text>
</comment>
<feature type="region of interest" description="Disordered" evidence="1">
    <location>
        <begin position="1"/>
        <end position="21"/>
    </location>
</feature>
<proteinExistence type="predicted"/>
<name>A0A498HQK0_MALDO</name>
<evidence type="ECO:0000313" key="3">
    <source>
        <dbReference type="Proteomes" id="UP000290289"/>
    </source>
</evidence>
<accession>A0A498HQK0</accession>
<protein>
    <submittedName>
        <fullName evidence="2">Uncharacterized protein</fullName>
    </submittedName>
</protein>
<dbReference type="Proteomes" id="UP000290289">
    <property type="component" value="Chromosome 16"/>
</dbReference>
<evidence type="ECO:0000313" key="2">
    <source>
        <dbReference type="EMBL" id="RXH72222.1"/>
    </source>
</evidence>
<reference evidence="2 3" key="1">
    <citation type="submission" date="2018-10" db="EMBL/GenBank/DDBJ databases">
        <title>A high-quality apple genome assembly.</title>
        <authorList>
            <person name="Hu J."/>
        </authorList>
    </citation>
    <scope>NUCLEOTIDE SEQUENCE [LARGE SCALE GENOMIC DNA]</scope>
    <source>
        <strain evidence="3">cv. HFTH1</strain>
        <tissue evidence="2">Young leaf</tissue>
    </source>
</reference>
<evidence type="ECO:0000256" key="1">
    <source>
        <dbReference type="SAM" id="MobiDB-lite"/>
    </source>
</evidence>
<keyword evidence="3" id="KW-1185">Reference proteome</keyword>
<gene>
    <name evidence="2" type="ORF">DVH24_033760</name>
</gene>